<gene>
    <name evidence="1" type="ORF">SAMN05443287_10199</name>
</gene>
<name>A0A1H6RKB9_9ACTN</name>
<evidence type="ECO:0000313" key="1">
    <source>
        <dbReference type="EMBL" id="SEI52035.1"/>
    </source>
</evidence>
<keyword evidence="2" id="KW-1185">Reference proteome</keyword>
<dbReference type="EMBL" id="FNYV01000001">
    <property type="protein sequence ID" value="SEI52035.1"/>
    <property type="molecule type" value="Genomic_DNA"/>
</dbReference>
<dbReference type="Proteomes" id="UP000198707">
    <property type="component" value="Unassembled WGS sequence"/>
</dbReference>
<evidence type="ECO:0000313" key="2">
    <source>
        <dbReference type="Proteomes" id="UP000198707"/>
    </source>
</evidence>
<proteinExistence type="predicted"/>
<reference evidence="2" key="1">
    <citation type="submission" date="2016-10" db="EMBL/GenBank/DDBJ databases">
        <authorList>
            <person name="Varghese N."/>
            <person name="Submissions S."/>
        </authorList>
    </citation>
    <scope>NUCLEOTIDE SEQUENCE [LARGE SCALE GENOMIC DNA]</scope>
    <source>
        <strain evidence="2">CGMCC 4.7038</strain>
    </source>
</reference>
<dbReference type="STRING" id="1144548.SAMN05443287_10199"/>
<organism evidence="1 2">
    <name type="scientific">Micromonospora phaseoli</name>
    <dbReference type="NCBI Taxonomy" id="1144548"/>
    <lineage>
        <taxon>Bacteria</taxon>
        <taxon>Bacillati</taxon>
        <taxon>Actinomycetota</taxon>
        <taxon>Actinomycetes</taxon>
        <taxon>Micromonosporales</taxon>
        <taxon>Micromonosporaceae</taxon>
        <taxon>Micromonospora</taxon>
    </lineage>
</organism>
<protein>
    <submittedName>
        <fullName evidence="1">Uncharacterized protein</fullName>
    </submittedName>
</protein>
<sequence length="65" mass="7058">MVPIPVPGSGPRDPVADPEPALLRLAARYAGQTLTVRFTRTGCTVHRHDDDGVRLLAEVPDLRLT</sequence>
<dbReference type="AlphaFoldDB" id="A0A1H6RKB9"/>
<accession>A0A1H6RKB9</accession>